<evidence type="ECO:0000313" key="1">
    <source>
        <dbReference type="EMBL" id="UOQ84662.1"/>
    </source>
</evidence>
<accession>A0ABY4GLP4</accession>
<gene>
    <name evidence="1" type="ORF">MUN87_18685</name>
</gene>
<sequence length="116" mass="13445">MSLELEVLNKEISNEAYDILYENGFYDLLRKFGNPQISGSYFLQLMTWRDLDIYLESESINVTTFFELGKEITDMMNPAKMIFRNELMGNTPGLPNGLYWGFIQKFLTSNGKSIYG</sequence>
<reference evidence="1 2" key="1">
    <citation type="submission" date="2022-04" db="EMBL/GenBank/DDBJ databases">
        <title>Gracilibacillus sp. isolated from saltern.</title>
        <authorList>
            <person name="Won M."/>
            <person name="Lee C.-M."/>
            <person name="Woen H.-Y."/>
            <person name="Kwon S.-W."/>
        </authorList>
    </citation>
    <scope>NUCLEOTIDE SEQUENCE [LARGE SCALE GENOMIC DNA]</scope>
    <source>
        <strain evidence="1 2">SSPM10-3</strain>
    </source>
</reference>
<dbReference type="RefSeq" id="WP_244742723.1">
    <property type="nucleotide sequence ID" value="NZ_CP095071.1"/>
</dbReference>
<name>A0ABY4GLP4_9BACI</name>
<protein>
    <submittedName>
        <fullName evidence="1">Uncharacterized protein</fullName>
    </submittedName>
</protein>
<organism evidence="1 2">
    <name type="scientific">Gracilibacillus salinarum</name>
    <dbReference type="NCBI Taxonomy" id="2932255"/>
    <lineage>
        <taxon>Bacteria</taxon>
        <taxon>Bacillati</taxon>
        <taxon>Bacillota</taxon>
        <taxon>Bacilli</taxon>
        <taxon>Bacillales</taxon>
        <taxon>Bacillaceae</taxon>
        <taxon>Gracilibacillus</taxon>
    </lineage>
</organism>
<keyword evidence="2" id="KW-1185">Reference proteome</keyword>
<proteinExistence type="predicted"/>
<evidence type="ECO:0000313" key="2">
    <source>
        <dbReference type="Proteomes" id="UP000831537"/>
    </source>
</evidence>
<dbReference type="EMBL" id="CP095071">
    <property type="protein sequence ID" value="UOQ84662.1"/>
    <property type="molecule type" value="Genomic_DNA"/>
</dbReference>
<dbReference type="Proteomes" id="UP000831537">
    <property type="component" value="Chromosome"/>
</dbReference>